<feature type="transmembrane region" description="Helical" evidence="8">
    <location>
        <begin position="6"/>
        <end position="25"/>
    </location>
</feature>
<feature type="transmembrane region" description="Helical" evidence="8">
    <location>
        <begin position="87"/>
        <end position="110"/>
    </location>
</feature>
<comment type="subcellular location">
    <subcellularLocation>
        <location evidence="1">Cell membrane</location>
        <topology evidence="1">Multi-pass membrane protein</topology>
    </subcellularLocation>
</comment>
<dbReference type="EMBL" id="JACU01000002">
    <property type="protein sequence ID" value="KMS59311.1"/>
    <property type="molecule type" value="Genomic_DNA"/>
</dbReference>
<evidence type="ECO:0000256" key="7">
    <source>
        <dbReference type="ARBA" id="ARBA00023284"/>
    </source>
</evidence>
<dbReference type="InterPro" id="IPR035671">
    <property type="entry name" value="DsbD_gamma"/>
</dbReference>
<feature type="domain" description="Thioredoxin" evidence="9">
    <location>
        <begin position="281"/>
        <end position="413"/>
    </location>
</feature>
<keyword evidence="7" id="KW-0676">Redox-active center</keyword>
<feature type="transmembrane region" description="Helical" evidence="8">
    <location>
        <begin position="160"/>
        <end position="180"/>
    </location>
</feature>
<keyword evidence="4" id="KW-0201">Cytochrome c-type biogenesis</keyword>
<keyword evidence="11" id="KW-1185">Reference proteome</keyword>
<dbReference type="InterPro" id="IPR036249">
    <property type="entry name" value="Thioredoxin-like_sf"/>
</dbReference>
<dbReference type="PROSITE" id="PS00194">
    <property type="entry name" value="THIOREDOXIN_1"/>
    <property type="match status" value="1"/>
</dbReference>
<dbReference type="Proteomes" id="UP000052268">
    <property type="component" value="Unassembled WGS sequence"/>
</dbReference>
<dbReference type="PROSITE" id="PS51352">
    <property type="entry name" value="THIOREDOXIN_2"/>
    <property type="match status" value="1"/>
</dbReference>
<dbReference type="CDD" id="cd02953">
    <property type="entry name" value="DsbDgamma"/>
    <property type="match status" value="1"/>
</dbReference>
<keyword evidence="5 8" id="KW-1133">Transmembrane helix</keyword>
<dbReference type="Pfam" id="PF02683">
    <property type="entry name" value="DsbD_TM"/>
    <property type="match status" value="1"/>
</dbReference>
<evidence type="ECO:0000256" key="4">
    <source>
        <dbReference type="ARBA" id="ARBA00022748"/>
    </source>
</evidence>
<dbReference type="GO" id="GO:0045454">
    <property type="term" value="P:cell redox homeostasis"/>
    <property type="evidence" value="ECO:0007669"/>
    <property type="project" value="TreeGrafter"/>
</dbReference>
<sequence length="416" mass="42671">MLVALLSAFLGGLILNLMPCVFPIISLKAFGLARQGGDPKRMRQEGAAFFAGTLLAMLALAGTLIALRAGGQAVGWGFQLQSPLVVGLLILVLLGSALNLTGLFEFGLGLQRMGQTLDDRDGLLGAALTGALAVVVATPCAGPFMAGAIGFALVQPPLSALAIFAALGAGVAAPFTLLSFSPGLARQLPRPGAWMTTLKQALAFPMLAAAAWLLWVLAQQTGSAGLALMLGCALLLAFACWIFGIAQRRGMSGRPAKTLHGMAAIGLVAIGVLCASPGSALRAPATAPLAEASTPSAEIKPVPWSPEAVAKERAAGRAVFVDFSAEWCLTCKVNEKAVLSTAAFKAAIAETGTTYMVADSTNYDARIEQAMMELGRSGLPLYLVYPAKGGDPAILPQLLDTKTAVAALKTASGKKV</sequence>
<dbReference type="Pfam" id="PF13899">
    <property type="entry name" value="Thioredoxin_7"/>
    <property type="match status" value="1"/>
</dbReference>
<accession>A0A0J7Y5Z0</accession>
<keyword evidence="6 8" id="KW-0472">Membrane</keyword>
<feature type="transmembrane region" description="Helical" evidence="8">
    <location>
        <begin position="46"/>
        <end position="67"/>
    </location>
</feature>
<dbReference type="SUPFAM" id="SSF52833">
    <property type="entry name" value="Thioredoxin-like"/>
    <property type="match status" value="1"/>
</dbReference>
<gene>
    <name evidence="10" type="ORF">V474_08845</name>
</gene>
<dbReference type="PATRIC" id="fig|1114963.3.peg.670"/>
<evidence type="ECO:0000256" key="1">
    <source>
        <dbReference type="ARBA" id="ARBA00004651"/>
    </source>
</evidence>
<feature type="transmembrane region" description="Helical" evidence="8">
    <location>
        <begin position="122"/>
        <end position="154"/>
    </location>
</feature>
<evidence type="ECO:0000256" key="5">
    <source>
        <dbReference type="ARBA" id="ARBA00022989"/>
    </source>
</evidence>
<proteinExistence type="predicted"/>
<evidence type="ECO:0000259" key="9">
    <source>
        <dbReference type="PROSITE" id="PS51352"/>
    </source>
</evidence>
<dbReference type="InterPro" id="IPR017937">
    <property type="entry name" value="Thioredoxin_CS"/>
</dbReference>
<dbReference type="GO" id="GO:0015035">
    <property type="term" value="F:protein-disulfide reductase activity"/>
    <property type="evidence" value="ECO:0007669"/>
    <property type="project" value="TreeGrafter"/>
</dbReference>
<feature type="transmembrane region" description="Helical" evidence="8">
    <location>
        <begin position="258"/>
        <end position="278"/>
    </location>
</feature>
<organism evidence="10 11">
    <name type="scientific">Novosphingobium barchaimii LL02</name>
    <dbReference type="NCBI Taxonomy" id="1114963"/>
    <lineage>
        <taxon>Bacteria</taxon>
        <taxon>Pseudomonadati</taxon>
        <taxon>Pseudomonadota</taxon>
        <taxon>Alphaproteobacteria</taxon>
        <taxon>Sphingomonadales</taxon>
        <taxon>Sphingomonadaceae</taxon>
        <taxon>Novosphingobium</taxon>
    </lineage>
</organism>
<dbReference type="GO" id="GO:0017004">
    <property type="term" value="P:cytochrome complex assembly"/>
    <property type="evidence" value="ECO:0007669"/>
    <property type="project" value="UniProtKB-KW"/>
</dbReference>
<dbReference type="PANTHER" id="PTHR32234:SF3">
    <property type="entry name" value="SUPPRESSION OF COPPER SENSITIVITY PROTEIN"/>
    <property type="match status" value="1"/>
</dbReference>
<dbReference type="InterPro" id="IPR003834">
    <property type="entry name" value="Cyt_c_assmbl_TM_dom"/>
</dbReference>
<dbReference type="AlphaFoldDB" id="A0A0J7Y5Z0"/>
<keyword evidence="2" id="KW-1003">Cell membrane</keyword>
<dbReference type="PANTHER" id="PTHR32234">
    <property type="entry name" value="THIOL:DISULFIDE INTERCHANGE PROTEIN DSBD"/>
    <property type="match status" value="1"/>
</dbReference>
<feature type="transmembrane region" description="Helical" evidence="8">
    <location>
        <begin position="201"/>
        <end position="218"/>
    </location>
</feature>
<evidence type="ECO:0000313" key="10">
    <source>
        <dbReference type="EMBL" id="KMS59311.1"/>
    </source>
</evidence>
<evidence type="ECO:0000256" key="8">
    <source>
        <dbReference type="SAM" id="Phobius"/>
    </source>
</evidence>
<evidence type="ECO:0000256" key="2">
    <source>
        <dbReference type="ARBA" id="ARBA00022475"/>
    </source>
</evidence>
<dbReference type="InterPro" id="IPR013766">
    <property type="entry name" value="Thioredoxin_domain"/>
</dbReference>
<comment type="caution">
    <text evidence="10">The sequence shown here is derived from an EMBL/GenBank/DDBJ whole genome shotgun (WGS) entry which is preliminary data.</text>
</comment>
<keyword evidence="3 8" id="KW-0812">Transmembrane</keyword>
<dbReference type="RefSeq" id="WP_059150087.1">
    <property type="nucleotide sequence ID" value="NZ_KQ130452.1"/>
</dbReference>
<reference evidence="10 11" key="1">
    <citation type="journal article" date="2015" name="G3 (Bethesda)">
        <title>Insights into Ongoing Evolution of the Hexachlorocyclohexane Catabolic Pathway from Comparative Genomics of Ten Sphingomonadaceae Strains.</title>
        <authorList>
            <person name="Pearce S.L."/>
            <person name="Oakeshott J.G."/>
            <person name="Pandey G."/>
        </authorList>
    </citation>
    <scope>NUCLEOTIDE SEQUENCE [LARGE SCALE GENOMIC DNA]</scope>
    <source>
        <strain evidence="10 11">LL02</strain>
    </source>
</reference>
<dbReference type="OrthoDB" id="9811036at2"/>
<dbReference type="GO" id="GO:0005886">
    <property type="term" value="C:plasma membrane"/>
    <property type="evidence" value="ECO:0007669"/>
    <property type="project" value="UniProtKB-SubCell"/>
</dbReference>
<feature type="transmembrane region" description="Helical" evidence="8">
    <location>
        <begin position="224"/>
        <end position="246"/>
    </location>
</feature>
<name>A0A0J7Y5Z0_9SPHN</name>
<dbReference type="Gene3D" id="3.40.30.10">
    <property type="entry name" value="Glutaredoxin"/>
    <property type="match status" value="1"/>
</dbReference>
<evidence type="ECO:0000256" key="6">
    <source>
        <dbReference type="ARBA" id="ARBA00023136"/>
    </source>
</evidence>
<evidence type="ECO:0000313" key="11">
    <source>
        <dbReference type="Proteomes" id="UP000052268"/>
    </source>
</evidence>
<protein>
    <submittedName>
        <fullName evidence="10">DsbD</fullName>
    </submittedName>
</protein>
<evidence type="ECO:0000256" key="3">
    <source>
        <dbReference type="ARBA" id="ARBA00022692"/>
    </source>
</evidence>